<evidence type="ECO:0000256" key="4">
    <source>
        <dbReference type="SAM" id="MobiDB-lite"/>
    </source>
</evidence>
<dbReference type="SMART" id="SM00471">
    <property type="entry name" value="HDc"/>
    <property type="match status" value="1"/>
</dbReference>
<dbReference type="PANTHER" id="PTHR11347">
    <property type="entry name" value="CYCLIC NUCLEOTIDE PHOSPHODIESTERASE"/>
    <property type="match status" value="1"/>
</dbReference>
<evidence type="ECO:0000313" key="7">
    <source>
        <dbReference type="Proteomes" id="UP000748025"/>
    </source>
</evidence>
<protein>
    <recommendedName>
        <fullName evidence="3">Phosphodiesterase</fullName>
        <ecNumber evidence="3">3.1.4.-</ecNumber>
    </recommendedName>
</protein>
<dbReference type="CDD" id="cd00077">
    <property type="entry name" value="HDc"/>
    <property type="match status" value="1"/>
</dbReference>
<feature type="region of interest" description="Disordered" evidence="4">
    <location>
        <begin position="825"/>
        <end position="917"/>
    </location>
</feature>
<feature type="region of interest" description="Disordered" evidence="4">
    <location>
        <begin position="758"/>
        <end position="788"/>
    </location>
</feature>
<organism evidence="6 7">
    <name type="scientific">Claviceps pusilla</name>
    <dbReference type="NCBI Taxonomy" id="123648"/>
    <lineage>
        <taxon>Eukaryota</taxon>
        <taxon>Fungi</taxon>
        <taxon>Dikarya</taxon>
        <taxon>Ascomycota</taxon>
        <taxon>Pezizomycotina</taxon>
        <taxon>Sordariomycetes</taxon>
        <taxon>Hypocreomycetidae</taxon>
        <taxon>Hypocreales</taxon>
        <taxon>Clavicipitaceae</taxon>
        <taxon>Claviceps</taxon>
    </lineage>
</organism>
<dbReference type="AlphaFoldDB" id="A0A9P7NG60"/>
<feature type="compositionally biased region" description="Acidic residues" evidence="4">
    <location>
        <begin position="859"/>
        <end position="870"/>
    </location>
</feature>
<sequence>MDRLSCNVIYVDRLIKEDTWIRAVSDSTDVVCEPDSSEWNGEHDRNLVKPLLDAFGAVYTCNTGAACLSTLFQLQDGSMTNLTPTLIIIDTPCDDPLQNQHHGSGSSFSTPTPGPQTFEIHTPNEELYGLSLLQKIITEAHLSSTSKLVVPVPIISSPEMPVSNISYQMTDGMSEAPPPTSDSLLAASRQLIRACLDIGAVDVLISPLTSNCITALEICAYKAHKDAIKEQQAILEVTKGRKRSWVGVNEQKPFAYLREAMVSGLMNGICRLDGSEAQITGARIAVSSQRQADIIEAVGQWRFCAHSFSDDELLVAALVMFQHALAVPELEPWRIPADQLINYLVACRAAYNSFVPYHNFRHVVDVLQATFNFLVHIGALPPYPIGQENETTPVKSPIASLLTPFEALTLLITAIGHDVGHPGVNNGFLATLNAPLAQLYNDRSVLESFHCAAYSQILRRHWPSAFEDRKMRNLMISSILATDMGLHFDYMKKLGDVQERLQQNHNHVDNWDGREIEEHKALACSLLIKCADISNVARHYDTASKWMHILSEEFSRQASMEEELDIKSSLLAQPKKDVLSLSNAQLGFMNMFAIPLFQGVAHVMPAMRYTVEELDVNKDLFEKKVREEKAKQSPGESNVGRGLLDETLTHKTRSDATAAEKDSTVMKPTFSETKHAKCAAKEVMEEDGAQAPQVISDVLLRNQQQAALAYYEPADLGRAAQQNEDALLQKLHNGTTSSFDAVRELADSDPFHCPMRGDSTCESKGSTHFGRQRCSETTEGSASGAFTGDWQSQATTATDGKMALSPSTQGTSIVSNESMERVLSAPGLDVSPPSDSSLGSPGTVLHDGGGVSGGVSGDGDGDGAAADDDSSQQGDGIGKTEGKSLKKKPSRFRMKDFPFFRRHKMSNAPQPTSDNAT</sequence>
<evidence type="ECO:0000256" key="2">
    <source>
        <dbReference type="ARBA" id="ARBA00022801"/>
    </source>
</evidence>
<feature type="compositionally biased region" description="Low complexity" evidence="4">
    <location>
        <begin position="826"/>
        <end position="842"/>
    </location>
</feature>
<comment type="similarity">
    <text evidence="3">Belongs to the cyclic nucleotide phosphodiesterase family.</text>
</comment>
<dbReference type="OrthoDB" id="546632at2759"/>
<comment type="caution">
    <text evidence="6">The sequence shown here is derived from an EMBL/GenBank/DDBJ whole genome shotgun (WGS) entry which is preliminary data.</text>
</comment>
<dbReference type="EMBL" id="SRPW01000443">
    <property type="protein sequence ID" value="KAG6014530.1"/>
    <property type="molecule type" value="Genomic_DNA"/>
</dbReference>
<feature type="compositionally biased region" description="Basic and acidic residues" evidence="4">
    <location>
        <begin position="643"/>
        <end position="661"/>
    </location>
</feature>
<gene>
    <name evidence="6" type="ORF">E4U43_006437</name>
</gene>
<dbReference type="EC" id="3.1.4.-" evidence="3"/>
<dbReference type="InterPro" id="IPR023174">
    <property type="entry name" value="PDEase_CS"/>
</dbReference>
<keyword evidence="7" id="KW-1185">Reference proteome</keyword>
<reference evidence="6" key="1">
    <citation type="journal article" date="2020" name="bioRxiv">
        <title>Whole genome comparisons of ergot fungi reveals the divergence and evolution of species within the genus Claviceps are the result of varying mechanisms driving genome evolution and host range expansion.</title>
        <authorList>
            <person name="Wyka S.A."/>
            <person name="Mondo S.J."/>
            <person name="Liu M."/>
            <person name="Dettman J."/>
            <person name="Nalam V."/>
            <person name="Broders K.D."/>
        </authorList>
    </citation>
    <scope>NUCLEOTIDE SEQUENCE</scope>
    <source>
        <strain evidence="6">CCC 602</strain>
    </source>
</reference>
<proteinExistence type="inferred from homology"/>
<accession>A0A9P7NG60</accession>
<keyword evidence="2 3" id="KW-0378">Hydrolase</keyword>
<dbReference type="InterPro" id="IPR002073">
    <property type="entry name" value="PDEase_catalytic_dom"/>
</dbReference>
<dbReference type="SUPFAM" id="SSF109604">
    <property type="entry name" value="HD-domain/PDEase-like"/>
    <property type="match status" value="1"/>
</dbReference>
<feature type="compositionally biased region" description="Polar residues" evidence="4">
    <location>
        <begin position="907"/>
        <end position="917"/>
    </location>
</feature>
<evidence type="ECO:0000259" key="5">
    <source>
        <dbReference type="PROSITE" id="PS51845"/>
    </source>
</evidence>
<dbReference type="InterPro" id="IPR036971">
    <property type="entry name" value="PDEase_catalytic_dom_sf"/>
</dbReference>
<dbReference type="Proteomes" id="UP000748025">
    <property type="component" value="Unassembled WGS sequence"/>
</dbReference>
<dbReference type="InterPro" id="IPR003607">
    <property type="entry name" value="HD/PDEase_dom"/>
</dbReference>
<dbReference type="PROSITE" id="PS51845">
    <property type="entry name" value="PDEASE_I_2"/>
    <property type="match status" value="1"/>
</dbReference>
<feature type="region of interest" description="Disordered" evidence="4">
    <location>
        <begin position="797"/>
        <end position="816"/>
    </location>
</feature>
<dbReference type="GO" id="GO:0007165">
    <property type="term" value="P:signal transduction"/>
    <property type="evidence" value="ECO:0007669"/>
    <property type="project" value="InterPro"/>
</dbReference>
<feature type="domain" description="PDEase" evidence="5">
    <location>
        <begin position="282"/>
        <end position="628"/>
    </location>
</feature>
<comment type="cofactor">
    <cofactor evidence="3">
        <name>a divalent metal cation</name>
        <dbReference type="ChEBI" id="CHEBI:60240"/>
    </cofactor>
    <text evidence="3">Binds 2 divalent metal cations per subunit. Site 1 may preferentially bind zinc ions, while site 2 has a preference for magnesium and/or manganese ions.</text>
</comment>
<dbReference type="Gene3D" id="1.10.1300.10">
    <property type="entry name" value="3'5'-cyclic nucleotide phosphodiesterase, catalytic domain"/>
    <property type="match status" value="1"/>
</dbReference>
<dbReference type="GO" id="GO:0046872">
    <property type="term" value="F:metal ion binding"/>
    <property type="evidence" value="ECO:0007669"/>
    <property type="project" value="UniProtKB-KW"/>
</dbReference>
<feature type="compositionally biased region" description="Gly residues" evidence="4">
    <location>
        <begin position="847"/>
        <end position="858"/>
    </location>
</feature>
<feature type="compositionally biased region" description="Polar residues" evidence="4">
    <location>
        <begin position="805"/>
        <end position="816"/>
    </location>
</feature>
<keyword evidence="1 3" id="KW-0479">Metal-binding</keyword>
<evidence type="ECO:0000313" key="6">
    <source>
        <dbReference type="EMBL" id="KAG6014530.1"/>
    </source>
</evidence>
<feature type="region of interest" description="Disordered" evidence="4">
    <location>
        <begin position="627"/>
        <end position="661"/>
    </location>
</feature>
<name>A0A9P7NG60_9HYPO</name>
<dbReference type="GO" id="GO:0004114">
    <property type="term" value="F:3',5'-cyclic-nucleotide phosphodiesterase activity"/>
    <property type="evidence" value="ECO:0007669"/>
    <property type="project" value="InterPro"/>
</dbReference>
<dbReference type="Pfam" id="PF00233">
    <property type="entry name" value="PDEase_I"/>
    <property type="match status" value="1"/>
</dbReference>
<evidence type="ECO:0000256" key="1">
    <source>
        <dbReference type="ARBA" id="ARBA00022723"/>
    </source>
</evidence>
<evidence type="ECO:0000256" key="3">
    <source>
        <dbReference type="RuleBase" id="RU363067"/>
    </source>
</evidence>
<dbReference type="PROSITE" id="PS00126">
    <property type="entry name" value="PDEASE_I_1"/>
    <property type="match status" value="1"/>
</dbReference>